<reference evidence="1 2" key="1">
    <citation type="journal article" date="2024" name="bioRxiv">
        <title>A reference genome for Trichogramma kaykai: A tiny desert-dwelling parasitoid wasp with competing sex-ratio distorters.</title>
        <authorList>
            <person name="Culotta J."/>
            <person name="Lindsey A.R."/>
        </authorList>
    </citation>
    <scope>NUCLEOTIDE SEQUENCE [LARGE SCALE GENOMIC DNA]</scope>
    <source>
        <strain evidence="1 2">KSX58</strain>
    </source>
</reference>
<organism evidence="1 2">
    <name type="scientific">Trichogramma kaykai</name>
    <dbReference type="NCBI Taxonomy" id="54128"/>
    <lineage>
        <taxon>Eukaryota</taxon>
        <taxon>Metazoa</taxon>
        <taxon>Ecdysozoa</taxon>
        <taxon>Arthropoda</taxon>
        <taxon>Hexapoda</taxon>
        <taxon>Insecta</taxon>
        <taxon>Pterygota</taxon>
        <taxon>Neoptera</taxon>
        <taxon>Endopterygota</taxon>
        <taxon>Hymenoptera</taxon>
        <taxon>Apocrita</taxon>
        <taxon>Proctotrupomorpha</taxon>
        <taxon>Chalcidoidea</taxon>
        <taxon>Trichogrammatidae</taxon>
        <taxon>Trichogramma</taxon>
    </lineage>
</organism>
<name>A0ABD2W0C6_9HYME</name>
<proteinExistence type="predicted"/>
<sequence>MQLSEKIIAGRYVFHEKNALSLKFREQCPNLDSFFEMTEHEMSDSLKQSINEEWQLLPTFNLQTNVDRAVDKFWTDVNYVVDDENRPLFANLSSFALLSMVIVPNSNASAERVWSKMNLIKT</sequence>
<accession>A0ABD2W0C6</accession>
<dbReference type="Proteomes" id="UP001627154">
    <property type="component" value="Unassembled WGS sequence"/>
</dbReference>
<comment type="caution">
    <text evidence="1">The sequence shown here is derived from an EMBL/GenBank/DDBJ whole genome shotgun (WGS) entry which is preliminary data.</text>
</comment>
<evidence type="ECO:0000313" key="1">
    <source>
        <dbReference type="EMBL" id="KAL3385991.1"/>
    </source>
</evidence>
<evidence type="ECO:0000313" key="2">
    <source>
        <dbReference type="Proteomes" id="UP001627154"/>
    </source>
</evidence>
<evidence type="ECO:0008006" key="3">
    <source>
        <dbReference type="Google" id="ProtNLM"/>
    </source>
</evidence>
<protein>
    <recommendedName>
        <fullName evidence="3">HAT C-terminal dimerisation domain-containing protein</fullName>
    </recommendedName>
</protein>
<keyword evidence="2" id="KW-1185">Reference proteome</keyword>
<gene>
    <name evidence="1" type="ORF">TKK_018506</name>
</gene>
<dbReference type="EMBL" id="JBJJXI010000149">
    <property type="protein sequence ID" value="KAL3385991.1"/>
    <property type="molecule type" value="Genomic_DNA"/>
</dbReference>
<dbReference type="AlphaFoldDB" id="A0ABD2W0C6"/>